<evidence type="ECO:0000313" key="13">
    <source>
        <dbReference type="Proteomes" id="UP000737018"/>
    </source>
</evidence>
<dbReference type="Pfam" id="PF00270">
    <property type="entry name" value="DEAD"/>
    <property type="match status" value="1"/>
</dbReference>
<evidence type="ECO:0000256" key="3">
    <source>
        <dbReference type="ARBA" id="ARBA00022801"/>
    </source>
</evidence>
<dbReference type="EC" id="3.6.4.13" evidence="1"/>
<evidence type="ECO:0000256" key="8">
    <source>
        <dbReference type="SAM" id="MobiDB-lite"/>
    </source>
</evidence>
<dbReference type="CDD" id="cd18787">
    <property type="entry name" value="SF2_C_DEAD"/>
    <property type="match status" value="1"/>
</dbReference>
<organism evidence="12 13">
    <name type="scientific">Castanea mollissima</name>
    <name type="common">Chinese chestnut</name>
    <dbReference type="NCBI Taxonomy" id="60419"/>
    <lineage>
        <taxon>Eukaryota</taxon>
        <taxon>Viridiplantae</taxon>
        <taxon>Streptophyta</taxon>
        <taxon>Embryophyta</taxon>
        <taxon>Tracheophyta</taxon>
        <taxon>Spermatophyta</taxon>
        <taxon>Magnoliopsida</taxon>
        <taxon>eudicotyledons</taxon>
        <taxon>Gunneridae</taxon>
        <taxon>Pentapetalae</taxon>
        <taxon>rosids</taxon>
        <taxon>fabids</taxon>
        <taxon>Fagales</taxon>
        <taxon>Fagaceae</taxon>
        <taxon>Castanea</taxon>
    </lineage>
</organism>
<dbReference type="Gene3D" id="3.40.50.300">
    <property type="entry name" value="P-loop containing nucleotide triphosphate hydrolases"/>
    <property type="match status" value="2"/>
</dbReference>
<evidence type="ECO:0000313" key="12">
    <source>
        <dbReference type="EMBL" id="KAF3970405.1"/>
    </source>
</evidence>
<protein>
    <recommendedName>
        <fullName evidence="1">RNA helicase</fullName>
        <ecNumber evidence="1">3.6.4.13</ecNumber>
    </recommendedName>
</protein>
<dbReference type="PANTHER" id="PTHR47963">
    <property type="entry name" value="DEAD-BOX ATP-DEPENDENT RNA HELICASE 47, MITOCHONDRIAL"/>
    <property type="match status" value="1"/>
</dbReference>
<evidence type="ECO:0000256" key="2">
    <source>
        <dbReference type="ARBA" id="ARBA00022741"/>
    </source>
</evidence>
<dbReference type="InterPro" id="IPR014014">
    <property type="entry name" value="RNA_helicase_DEAD_Q_motif"/>
</dbReference>
<accession>A0A8J4VTX3</accession>
<dbReference type="GO" id="GO:0003723">
    <property type="term" value="F:RNA binding"/>
    <property type="evidence" value="ECO:0007669"/>
    <property type="project" value="TreeGrafter"/>
</dbReference>
<dbReference type="PROSITE" id="PS51194">
    <property type="entry name" value="HELICASE_CTER"/>
    <property type="match status" value="1"/>
</dbReference>
<evidence type="ECO:0000256" key="4">
    <source>
        <dbReference type="ARBA" id="ARBA00022806"/>
    </source>
</evidence>
<evidence type="ECO:0000259" key="11">
    <source>
        <dbReference type="PROSITE" id="PS51195"/>
    </source>
</evidence>
<keyword evidence="4" id="KW-0347">Helicase</keyword>
<keyword evidence="5" id="KW-0067">ATP-binding</keyword>
<feature type="domain" description="Helicase ATP-binding" evidence="9">
    <location>
        <begin position="141"/>
        <end position="343"/>
    </location>
</feature>
<dbReference type="SMART" id="SM00490">
    <property type="entry name" value="HELICc"/>
    <property type="match status" value="1"/>
</dbReference>
<dbReference type="PROSITE" id="PS51195">
    <property type="entry name" value="Q_MOTIF"/>
    <property type="match status" value="1"/>
</dbReference>
<reference evidence="12" key="1">
    <citation type="submission" date="2020-03" db="EMBL/GenBank/DDBJ databases">
        <title>Castanea mollissima Vanexum genome sequencing.</title>
        <authorList>
            <person name="Staton M."/>
        </authorList>
    </citation>
    <scope>NUCLEOTIDE SEQUENCE</scope>
    <source>
        <tissue evidence="12">Leaf</tissue>
    </source>
</reference>
<dbReference type="GO" id="GO:0005524">
    <property type="term" value="F:ATP binding"/>
    <property type="evidence" value="ECO:0007669"/>
    <property type="project" value="UniProtKB-KW"/>
</dbReference>
<evidence type="ECO:0000256" key="1">
    <source>
        <dbReference type="ARBA" id="ARBA00012552"/>
    </source>
</evidence>
<name>A0A8J4VTX3_9ROSI</name>
<comment type="catalytic activity">
    <reaction evidence="6">
        <text>ATP + H2O = ADP + phosphate + H(+)</text>
        <dbReference type="Rhea" id="RHEA:13065"/>
        <dbReference type="ChEBI" id="CHEBI:15377"/>
        <dbReference type="ChEBI" id="CHEBI:15378"/>
        <dbReference type="ChEBI" id="CHEBI:30616"/>
        <dbReference type="ChEBI" id="CHEBI:43474"/>
        <dbReference type="ChEBI" id="CHEBI:456216"/>
        <dbReference type="EC" id="3.6.4.13"/>
    </reaction>
</comment>
<feature type="short sequence motif" description="Q motif" evidence="7">
    <location>
        <begin position="110"/>
        <end position="138"/>
    </location>
</feature>
<dbReference type="InterPro" id="IPR014001">
    <property type="entry name" value="Helicase_ATP-bd"/>
</dbReference>
<keyword evidence="13" id="KW-1185">Reference proteome</keyword>
<dbReference type="Pfam" id="PF00271">
    <property type="entry name" value="Helicase_C"/>
    <property type="match status" value="1"/>
</dbReference>
<dbReference type="PROSITE" id="PS51192">
    <property type="entry name" value="HELICASE_ATP_BIND_1"/>
    <property type="match status" value="1"/>
</dbReference>
<comment type="caution">
    <text evidence="12">The sequence shown here is derived from an EMBL/GenBank/DDBJ whole genome shotgun (WGS) entry which is preliminary data.</text>
</comment>
<dbReference type="OrthoDB" id="10256233at2759"/>
<evidence type="ECO:0000256" key="5">
    <source>
        <dbReference type="ARBA" id="ARBA00022840"/>
    </source>
</evidence>
<keyword evidence="2" id="KW-0547">Nucleotide-binding</keyword>
<dbReference type="InterPro" id="IPR001650">
    <property type="entry name" value="Helicase_C-like"/>
</dbReference>
<dbReference type="Proteomes" id="UP000737018">
    <property type="component" value="Unassembled WGS sequence"/>
</dbReference>
<evidence type="ECO:0000256" key="7">
    <source>
        <dbReference type="PROSITE-ProRule" id="PRU00552"/>
    </source>
</evidence>
<dbReference type="PANTHER" id="PTHR47963:SF3">
    <property type="entry name" value="DEAD-BOX ATP-DEPENDENT RNA HELICASE 47, MITOCHONDRIAL"/>
    <property type="match status" value="1"/>
</dbReference>
<dbReference type="InterPro" id="IPR011545">
    <property type="entry name" value="DEAD/DEAH_box_helicase_dom"/>
</dbReference>
<dbReference type="InterPro" id="IPR027417">
    <property type="entry name" value="P-loop_NTPase"/>
</dbReference>
<gene>
    <name evidence="12" type="ORF">CMV_005904</name>
</gene>
<feature type="domain" description="DEAD-box RNA helicase Q" evidence="11">
    <location>
        <begin position="110"/>
        <end position="138"/>
    </location>
</feature>
<proteinExistence type="predicted"/>
<dbReference type="GO" id="GO:0016787">
    <property type="term" value="F:hydrolase activity"/>
    <property type="evidence" value="ECO:0007669"/>
    <property type="project" value="UniProtKB-KW"/>
</dbReference>
<dbReference type="AlphaFoldDB" id="A0A8J4VTX3"/>
<feature type="region of interest" description="Disordered" evidence="8">
    <location>
        <begin position="61"/>
        <end position="84"/>
    </location>
</feature>
<sequence>MPTLAASRLLLVGESFPFQKLSHVSRTAWLHRSIRFLSRVERDHGPLTLTNLGFKSEFETTDKNNTQKPKQMSSPVEFPNRKRNTVGSKGIKAVGTKKLLGIESAPFSAKSFSELGLPPPLIERLATEGFAVPTDVQSTAIPTILKNHDVVIQSYTGSGKTLAYLVPILCEVGPLGKKPSDDNSKSVKKMEIEAVIVAPSRELGMQIVREFEKILGPINKKVVQQLVGGANRSRQEEALKKNKPAIIVGTPGRIAEISAAGKLHTHGCRFLVLDEVDELLSFNFREDMHRILEHVGRRSGADPHAPKSPLAQRAERQTIMVSATVPFSVIRAARSWGHDPLLVQAKKAQATVESLPPSLKHYYCVTKLQHKVDTLRRCVHALDAKSVIAFMNHTKQLKDAVFKLEARGMNAAELHGDLGKLGRSTILKKFKNGEVRVLVTNELSARGLDVAECDLVVNLDLPTDSIHYAHRAGRTGRLGRKGTVVTMCEEPEVFVVKKLQKQLGIPILACEFKESQLVVTEELKNPVVR</sequence>
<dbReference type="InterPro" id="IPR044742">
    <property type="entry name" value="DEAD/DEAH_RhlB"/>
</dbReference>
<dbReference type="EMBL" id="JRKL02000537">
    <property type="protein sequence ID" value="KAF3970405.1"/>
    <property type="molecule type" value="Genomic_DNA"/>
</dbReference>
<keyword evidence="3" id="KW-0378">Hydrolase</keyword>
<dbReference type="GO" id="GO:0003724">
    <property type="term" value="F:RNA helicase activity"/>
    <property type="evidence" value="ECO:0007669"/>
    <property type="project" value="UniProtKB-EC"/>
</dbReference>
<dbReference type="CDD" id="cd00268">
    <property type="entry name" value="DEADc"/>
    <property type="match status" value="1"/>
</dbReference>
<dbReference type="SUPFAM" id="SSF52540">
    <property type="entry name" value="P-loop containing nucleoside triphosphate hydrolases"/>
    <property type="match status" value="1"/>
</dbReference>
<evidence type="ECO:0000256" key="6">
    <source>
        <dbReference type="ARBA" id="ARBA00047984"/>
    </source>
</evidence>
<feature type="compositionally biased region" description="Polar residues" evidence="8">
    <location>
        <begin position="63"/>
        <end position="74"/>
    </location>
</feature>
<evidence type="ECO:0000259" key="9">
    <source>
        <dbReference type="PROSITE" id="PS51192"/>
    </source>
</evidence>
<dbReference type="InterPro" id="IPR050547">
    <property type="entry name" value="DEAD_box_RNA_helicases"/>
</dbReference>
<evidence type="ECO:0000259" key="10">
    <source>
        <dbReference type="PROSITE" id="PS51194"/>
    </source>
</evidence>
<feature type="domain" description="Helicase C-terminal" evidence="10">
    <location>
        <begin position="374"/>
        <end position="520"/>
    </location>
</feature>
<dbReference type="SMART" id="SM00487">
    <property type="entry name" value="DEXDc"/>
    <property type="match status" value="1"/>
</dbReference>